<dbReference type="AlphaFoldDB" id="A0A9P5U8M0"/>
<keyword evidence="2" id="KW-1185">Reference proteome</keyword>
<name>A0A9P5U8M0_9AGAR</name>
<protein>
    <recommendedName>
        <fullName evidence="3">Peptidase A2 domain-containing protein</fullName>
    </recommendedName>
</protein>
<accession>A0A9P5U8M0</accession>
<dbReference type="SUPFAM" id="SSF50630">
    <property type="entry name" value="Acid proteases"/>
    <property type="match status" value="1"/>
</dbReference>
<dbReference type="Proteomes" id="UP000772434">
    <property type="component" value="Unassembled WGS sequence"/>
</dbReference>
<reference evidence="1" key="1">
    <citation type="submission" date="2020-11" db="EMBL/GenBank/DDBJ databases">
        <authorList>
            <consortium name="DOE Joint Genome Institute"/>
            <person name="Ahrendt S."/>
            <person name="Riley R."/>
            <person name="Andreopoulos W."/>
            <person name="Labutti K."/>
            <person name="Pangilinan J."/>
            <person name="Ruiz-Duenas F.J."/>
            <person name="Barrasa J.M."/>
            <person name="Sanchez-Garcia M."/>
            <person name="Camarero S."/>
            <person name="Miyauchi S."/>
            <person name="Serrano A."/>
            <person name="Linde D."/>
            <person name="Babiker R."/>
            <person name="Drula E."/>
            <person name="Ayuso-Fernandez I."/>
            <person name="Pacheco R."/>
            <person name="Padilla G."/>
            <person name="Ferreira P."/>
            <person name="Barriuso J."/>
            <person name="Kellner H."/>
            <person name="Castanera R."/>
            <person name="Alfaro M."/>
            <person name="Ramirez L."/>
            <person name="Pisabarro A.G."/>
            <person name="Kuo A."/>
            <person name="Tritt A."/>
            <person name="Lipzen A."/>
            <person name="He G."/>
            <person name="Yan M."/>
            <person name="Ng V."/>
            <person name="Cullen D."/>
            <person name="Martin F."/>
            <person name="Rosso M.-N."/>
            <person name="Henrissat B."/>
            <person name="Hibbett D."/>
            <person name="Martinez A.T."/>
            <person name="Grigoriev I.V."/>
        </authorList>
    </citation>
    <scope>NUCLEOTIDE SEQUENCE</scope>
    <source>
        <strain evidence="1">AH 40177</strain>
    </source>
</reference>
<dbReference type="CDD" id="cd00303">
    <property type="entry name" value="retropepsin_like"/>
    <property type="match status" value="1"/>
</dbReference>
<evidence type="ECO:0008006" key="3">
    <source>
        <dbReference type="Google" id="ProtNLM"/>
    </source>
</evidence>
<dbReference type="InterPro" id="IPR021109">
    <property type="entry name" value="Peptidase_aspartic_dom_sf"/>
</dbReference>
<comment type="caution">
    <text evidence="1">The sequence shown here is derived from an EMBL/GenBank/DDBJ whole genome shotgun (WGS) entry which is preliminary data.</text>
</comment>
<organism evidence="1 2">
    <name type="scientific">Rhodocollybia butyracea</name>
    <dbReference type="NCBI Taxonomy" id="206335"/>
    <lineage>
        <taxon>Eukaryota</taxon>
        <taxon>Fungi</taxon>
        <taxon>Dikarya</taxon>
        <taxon>Basidiomycota</taxon>
        <taxon>Agaricomycotina</taxon>
        <taxon>Agaricomycetes</taxon>
        <taxon>Agaricomycetidae</taxon>
        <taxon>Agaricales</taxon>
        <taxon>Marasmiineae</taxon>
        <taxon>Omphalotaceae</taxon>
        <taxon>Rhodocollybia</taxon>
    </lineage>
</organism>
<feature type="non-terminal residue" evidence="1">
    <location>
        <position position="258"/>
    </location>
</feature>
<gene>
    <name evidence="1" type="ORF">BDP27DRAFT_1198505</name>
</gene>
<sequence>IIEKAAKARSLPEGMHSLGTRALHVKARVNSVYEEPIEARLDPGADITLISEEYWRLVLELGPPKQGLRMTLYHLTGEAKVMGYVTFPLFTESTDSTIIHFETEAYVICNMKVPLLLGVSQQSNGACEVSMAGSSRVIPASTSRIHNMGFEVCQAFTSASLPRNKVAKNKQQRDKRMSNSLLYVAADEDVVISANSVRNVRISGPLEGKEEWLVEKMLIGTEDTSVLASPLTWVNSRNAYLPIANTSSRPWTIKKGDL</sequence>
<dbReference type="OrthoDB" id="3068303at2759"/>
<dbReference type="EMBL" id="JADNRY010000045">
    <property type="protein sequence ID" value="KAF9070024.1"/>
    <property type="molecule type" value="Genomic_DNA"/>
</dbReference>
<feature type="non-terminal residue" evidence="1">
    <location>
        <position position="1"/>
    </location>
</feature>
<evidence type="ECO:0000313" key="1">
    <source>
        <dbReference type="EMBL" id="KAF9070024.1"/>
    </source>
</evidence>
<proteinExistence type="predicted"/>
<evidence type="ECO:0000313" key="2">
    <source>
        <dbReference type="Proteomes" id="UP000772434"/>
    </source>
</evidence>